<evidence type="ECO:0000256" key="1">
    <source>
        <dbReference type="SAM" id="MobiDB-lite"/>
    </source>
</evidence>
<dbReference type="AlphaFoldDB" id="A0A7W5FHW5"/>
<dbReference type="Proteomes" id="UP000590749">
    <property type="component" value="Unassembled WGS sequence"/>
</dbReference>
<comment type="caution">
    <text evidence="2">The sequence shown here is derived from an EMBL/GenBank/DDBJ whole genome shotgun (WGS) entry which is preliminary data.</text>
</comment>
<sequence length="67" mass="7472">MSTTVYAPPTGGFDDFRQWQIELDTSRPALSEPRLPHHPSRAALRRDADSQIAEGVADWLRTHSKGA</sequence>
<dbReference type="RefSeq" id="WP_183225134.1">
    <property type="nucleotide sequence ID" value="NZ_BMPW01000020.1"/>
</dbReference>
<reference evidence="2 3" key="1">
    <citation type="submission" date="2020-08" db="EMBL/GenBank/DDBJ databases">
        <title>Genomic Encyclopedia of Type Strains, Phase III (KMG-III): the genomes of soil and plant-associated and newly described type strains.</title>
        <authorList>
            <person name="Whitman W."/>
        </authorList>
    </citation>
    <scope>NUCLEOTIDE SEQUENCE [LARGE SCALE GENOMIC DNA]</scope>
    <source>
        <strain evidence="2 3">CECT 3287</strain>
    </source>
</reference>
<organism evidence="2 3">
    <name type="scientific">Actinoplanes campanulatus</name>
    <dbReference type="NCBI Taxonomy" id="113559"/>
    <lineage>
        <taxon>Bacteria</taxon>
        <taxon>Bacillati</taxon>
        <taxon>Actinomycetota</taxon>
        <taxon>Actinomycetes</taxon>
        <taxon>Micromonosporales</taxon>
        <taxon>Micromonosporaceae</taxon>
        <taxon>Actinoplanes</taxon>
    </lineage>
</organism>
<gene>
    <name evidence="2" type="ORF">FHR83_006760</name>
</gene>
<proteinExistence type="predicted"/>
<evidence type="ECO:0000313" key="3">
    <source>
        <dbReference type="Proteomes" id="UP000590749"/>
    </source>
</evidence>
<protein>
    <submittedName>
        <fullName evidence="2">Uncharacterized protein</fullName>
    </submittedName>
</protein>
<feature type="region of interest" description="Disordered" evidence="1">
    <location>
        <begin position="29"/>
        <end position="48"/>
    </location>
</feature>
<dbReference type="EMBL" id="JACHXF010000017">
    <property type="protein sequence ID" value="MBB3099054.1"/>
    <property type="molecule type" value="Genomic_DNA"/>
</dbReference>
<name>A0A7W5FHW5_9ACTN</name>
<keyword evidence="3" id="KW-1185">Reference proteome</keyword>
<accession>A0A7W5FHW5</accession>
<evidence type="ECO:0000313" key="2">
    <source>
        <dbReference type="EMBL" id="MBB3099054.1"/>
    </source>
</evidence>